<dbReference type="InterPro" id="IPR005828">
    <property type="entry name" value="MFS_sugar_transport-like"/>
</dbReference>
<dbReference type="InterPro" id="IPR005829">
    <property type="entry name" value="Sugar_transporter_CS"/>
</dbReference>
<dbReference type="EMBL" id="NAJM01000054">
    <property type="protein sequence ID" value="RVX66947.1"/>
    <property type="molecule type" value="Genomic_DNA"/>
</dbReference>
<gene>
    <name evidence="12" type="ORF">B0A52_09071</name>
</gene>
<evidence type="ECO:0000256" key="2">
    <source>
        <dbReference type="ARBA" id="ARBA00010992"/>
    </source>
</evidence>
<comment type="subcellular location">
    <subcellularLocation>
        <location evidence="1">Membrane</location>
        <topology evidence="1">Multi-pass membrane protein</topology>
    </subcellularLocation>
</comment>
<keyword evidence="3 8" id="KW-0813">Transport</keyword>
<dbReference type="CDD" id="cd17356">
    <property type="entry name" value="MFS_HXT"/>
    <property type="match status" value="1"/>
</dbReference>
<dbReference type="GO" id="GO:0005886">
    <property type="term" value="C:plasma membrane"/>
    <property type="evidence" value="ECO:0007669"/>
    <property type="project" value="UniProtKB-ARBA"/>
</dbReference>
<dbReference type="PROSITE" id="PS00216">
    <property type="entry name" value="SUGAR_TRANSPORT_1"/>
    <property type="match status" value="2"/>
</dbReference>
<keyword evidence="4 10" id="KW-0812">Transmembrane</keyword>
<comment type="similarity">
    <text evidence="2 8">Belongs to the major facilitator superfamily. Sugar transporter (TC 2.A.1.1) family.</text>
</comment>
<keyword evidence="6 10" id="KW-0472">Membrane</keyword>
<dbReference type="Proteomes" id="UP000288859">
    <property type="component" value="Unassembled WGS sequence"/>
</dbReference>
<feature type="transmembrane region" description="Helical" evidence="10">
    <location>
        <begin position="410"/>
        <end position="433"/>
    </location>
</feature>
<dbReference type="InterPro" id="IPR036259">
    <property type="entry name" value="MFS_trans_sf"/>
</dbReference>
<feature type="transmembrane region" description="Helical" evidence="10">
    <location>
        <begin position="342"/>
        <end position="363"/>
    </location>
</feature>
<dbReference type="VEuPathDB" id="FungiDB:PV10_04538"/>
<feature type="transmembrane region" description="Helical" evidence="10">
    <location>
        <begin position="12"/>
        <end position="34"/>
    </location>
</feature>
<dbReference type="PROSITE" id="PS50850">
    <property type="entry name" value="MFS"/>
    <property type="match status" value="1"/>
</dbReference>
<evidence type="ECO:0000256" key="8">
    <source>
        <dbReference type="RuleBase" id="RU003346"/>
    </source>
</evidence>
<evidence type="ECO:0000256" key="10">
    <source>
        <dbReference type="SAM" id="Phobius"/>
    </source>
</evidence>
<feature type="region of interest" description="Disordered" evidence="9">
    <location>
        <begin position="500"/>
        <end position="549"/>
    </location>
</feature>
<dbReference type="OrthoDB" id="5141738at2759"/>
<protein>
    <recommendedName>
        <fullName evidence="11">Major facilitator superfamily (MFS) profile domain-containing protein</fullName>
    </recommendedName>
</protein>
<feature type="transmembrane region" description="Helical" evidence="10">
    <location>
        <begin position="72"/>
        <end position="92"/>
    </location>
</feature>
<dbReference type="InterPro" id="IPR003663">
    <property type="entry name" value="Sugar/inositol_transpt"/>
</dbReference>
<sequence length="549" mass="60147">MAIRVRKPDDEPGAAWVAITIGLFVAFGGLLFGYDTGTISGILEMPYWKETFSTGHRDADGQLSISSGQESLIVSILSLGTFLGALTAAPMADFFGRRMGLILSTGIVFNLGVILQTASTSQPLFIAGRFFAGYGVGLVSAMIPLYQSETAPKWIRGTIVGTYQLAITIGLFLAAIVNNSTGKRDDSSCYRIPVALQFLWAIILIGGLLFLPETPRFQVRQGKYDKAAKSLAKLRRLPVDDPGLVDELAEVKANHDFEMSLGKATYLDCFKGTVGKRLLTGCVLQALQQLSGVNFIFYYGTAYFTRAGFQNPFIIQVVTNTVNVVSTLPGLYLVERIGRRNLLLLGAAGMTVCQFIVAITGTVAGTQDLPAQRAAIAFVCLFITSFAASWGPAAWIVTGELFPLKVRAKSLSMTTATNWLLNFAIAYSTPYLVDAEHANLQSKVFFIWGTCCLISIGFVWLMIYETKGLTLEQVDELYEMVDKAWLSKKFRPKVSFREASTAEEGGRKHSLRQSVAAYEERRRGKVGEGSIETLREKDNPEQVDTLHDK</sequence>
<evidence type="ECO:0000256" key="4">
    <source>
        <dbReference type="ARBA" id="ARBA00022692"/>
    </source>
</evidence>
<dbReference type="PRINTS" id="PR00171">
    <property type="entry name" value="SUGRTRNSPORT"/>
</dbReference>
<feature type="transmembrane region" description="Helical" evidence="10">
    <location>
        <begin position="445"/>
        <end position="464"/>
    </location>
</feature>
<feature type="transmembrane region" description="Helical" evidence="10">
    <location>
        <begin position="190"/>
        <end position="211"/>
    </location>
</feature>
<evidence type="ECO:0000259" key="11">
    <source>
        <dbReference type="PROSITE" id="PS50850"/>
    </source>
</evidence>
<evidence type="ECO:0000256" key="6">
    <source>
        <dbReference type="ARBA" id="ARBA00023136"/>
    </source>
</evidence>
<dbReference type="GO" id="GO:0010255">
    <property type="term" value="P:glucose mediated signaling pathway"/>
    <property type="evidence" value="ECO:0007669"/>
    <property type="project" value="UniProtKB-ARBA"/>
</dbReference>
<dbReference type="Gene3D" id="1.20.1250.20">
    <property type="entry name" value="MFS general substrate transporter like domains"/>
    <property type="match status" value="1"/>
</dbReference>
<dbReference type="PANTHER" id="PTHR48022:SF17">
    <property type="entry name" value="HEXOSE TRANSPORTER"/>
    <property type="match status" value="1"/>
</dbReference>
<evidence type="ECO:0000256" key="7">
    <source>
        <dbReference type="ARBA" id="ARBA00023180"/>
    </source>
</evidence>
<feature type="transmembrane region" description="Helical" evidence="10">
    <location>
        <begin position="158"/>
        <end position="178"/>
    </location>
</feature>
<comment type="caution">
    <text evidence="12">The sequence shown here is derived from an EMBL/GenBank/DDBJ whole genome shotgun (WGS) entry which is preliminary data.</text>
</comment>
<dbReference type="SUPFAM" id="SSF103473">
    <property type="entry name" value="MFS general substrate transporter"/>
    <property type="match status" value="1"/>
</dbReference>
<dbReference type="InterPro" id="IPR050360">
    <property type="entry name" value="MFS_Sugar_Transporters"/>
</dbReference>
<feature type="transmembrane region" description="Helical" evidence="10">
    <location>
        <begin position="99"/>
        <end position="118"/>
    </location>
</feature>
<dbReference type="PANTHER" id="PTHR48022">
    <property type="entry name" value="PLASTIDIC GLUCOSE TRANSPORTER 4"/>
    <property type="match status" value="1"/>
</dbReference>
<evidence type="ECO:0000313" key="12">
    <source>
        <dbReference type="EMBL" id="RVX66947.1"/>
    </source>
</evidence>
<dbReference type="AlphaFoldDB" id="A0A438MTI4"/>
<dbReference type="Pfam" id="PF00083">
    <property type="entry name" value="Sugar_tr"/>
    <property type="match status" value="1"/>
</dbReference>
<dbReference type="NCBIfam" id="TIGR00879">
    <property type="entry name" value="SP"/>
    <property type="match status" value="1"/>
</dbReference>
<keyword evidence="5 10" id="KW-1133">Transmembrane helix</keyword>
<evidence type="ECO:0000256" key="5">
    <source>
        <dbReference type="ARBA" id="ARBA00022989"/>
    </source>
</evidence>
<reference evidence="12 13" key="1">
    <citation type="submission" date="2017-03" db="EMBL/GenBank/DDBJ databases">
        <title>Genomes of endolithic fungi from Antarctica.</title>
        <authorList>
            <person name="Coleine C."/>
            <person name="Masonjones S."/>
            <person name="Stajich J.E."/>
        </authorList>
    </citation>
    <scope>NUCLEOTIDE SEQUENCE [LARGE SCALE GENOMIC DNA]</scope>
    <source>
        <strain evidence="12 13">CCFEE 6314</strain>
    </source>
</reference>
<dbReference type="InterPro" id="IPR020846">
    <property type="entry name" value="MFS_dom"/>
</dbReference>
<name>A0A438MTI4_EXOME</name>
<evidence type="ECO:0000256" key="9">
    <source>
        <dbReference type="SAM" id="MobiDB-lite"/>
    </source>
</evidence>
<evidence type="ECO:0000256" key="3">
    <source>
        <dbReference type="ARBA" id="ARBA00022448"/>
    </source>
</evidence>
<evidence type="ECO:0000313" key="13">
    <source>
        <dbReference type="Proteomes" id="UP000288859"/>
    </source>
</evidence>
<feature type="compositionally biased region" description="Basic and acidic residues" evidence="9">
    <location>
        <begin position="533"/>
        <end position="549"/>
    </location>
</feature>
<feature type="transmembrane region" description="Helical" evidence="10">
    <location>
        <begin position="375"/>
        <end position="398"/>
    </location>
</feature>
<organism evidence="12 13">
    <name type="scientific">Exophiala mesophila</name>
    <name type="common">Black yeast-like fungus</name>
    <dbReference type="NCBI Taxonomy" id="212818"/>
    <lineage>
        <taxon>Eukaryota</taxon>
        <taxon>Fungi</taxon>
        <taxon>Dikarya</taxon>
        <taxon>Ascomycota</taxon>
        <taxon>Pezizomycotina</taxon>
        <taxon>Eurotiomycetes</taxon>
        <taxon>Chaetothyriomycetidae</taxon>
        <taxon>Chaetothyriales</taxon>
        <taxon>Herpotrichiellaceae</taxon>
        <taxon>Exophiala</taxon>
    </lineage>
</organism>
<dbReference type="FunFam" id="1.20.1250.20:FF:000115">
    <property type="entry name" value="High-affinity glucose transporter"/>
    <property type="match status" value="1"/>
</dbReference>
<feature type="domain" description="Major facilitator superfamily (MFS) profile" evidence="11">
    <location>
        <begin position="21"/>
        <end position="467"/>
    </location>
</feature>
<dbReference type="GO" id="GO:0005351">
    <property type="term" value="F:carbohydrate:proton symporter activity"/>
    <property type="evidence" value="ECO:0007669"/>
    <property type="project" value="TreeGrafter"/>
</dbReference>
<dbReference type="GO" id="GO:0005536">
    <property type="term" value="F:D-glucose binding"/>
    <property type="evidence" value="ECO:0007669"/>
    <property type="project" value="UniProtKB-ARBA"/>
</dbReference>
<keyword evidence="7" id="KW-0325">Glycoprotein</keyword>
<proteinExistence type="inferred from homology"/>
<accession>A0A438MTI4</accession>
<feature type="transmembrane region" description="Helical" evidence="10">
    <location>
        <begin position="124"/>
        <end position="146"/>
    </location>
</feature>
<evidence type="ECO:0000256" key="1">
    <source>
        <dbReference type="ARBA" id="ARBA00004141"/>
    </source>
</evidence>